<evidence type="ECO:0000313" key="2">
    <source>
        <dbReference type="Proteomes" id="UP000001477"/>
    </source>
</evidence>
<evidence type="ECO:0000313" key="1">
    <source>
        <dbReference type="EMBL" id="ACR73979.1"/>
    </source>
</evidence>
<dbReference type="AlphaFoldDB" id="C4ZAB8"/>
<accession>C4ZAB8</accession>
<sequence>MRRLERHYMKPRTAKSMELEETNARWNECLNSYEKVRRGVC</sequence>
<protein>
    <submittedName>
        <fullName evidence="1">Uncharacterized protein</fullName>
    </submittedName>
</protein>
<dbReference type="KEGG" id="ere:EUBREC_0174"/>
<gene>
    <name evidence="1" type="ordered locus">EUBREC_0174</name>
</gene>
<proteinExistence type="predicted"/>
<name>C4ZAB8_AGARV</name>
<dbReference type="EMBL" id="CP001107">
    <property type="protein sequence ID" value="ACR73979.1"/>
    <property type="molecule type" value="Genomic_DNA"/>
</dbReference>
<dbReference type="STRING" id="515619.EUBREC_0174"/>
<dbReference type="HOGENOM" id="CLU_3270235_0_0_9"/>
<dbReference type="Proteomes" id="UP000001477">
    <property type="component" value="Chromosome"/>
</dbReference>
<reference evidence="1 2" key="1">
    <citation type="journal article" date="2009" name="Proc. Natl. Acad. Sci. U.S.A.">
        <title>Characterizing a model human gut microbiota composed of members of its two dominant bacterial phyla.</title>
        <authorList>
            <person name="Mahowald M.A."/>
            <person name="Rey F.E."/>
            <person name="Seedorf H."/>
            <person name="Turnbaugh P.J."/>
            <person name="Fulton R.S."/>
            <person name="Wollam A."/>
            <person name="Shah N."/>
            <person name="Wang C."/>
            <person name="Magrini V."/>
            <person name="Wilson R.K."/>
            <person name="Cantarel B.L."/>
            <person name="Coutinho P.M."/>
            <person name="Henrissat B."/>
            <person name="Crock L.W."/>
            <person name="Russell A."/>
            <person name="Verberkmoes N.C."/>
            <person name="Hettich R.L."/>
            <person name="Gordon J.I."/>
        </authorList>
    </citation>
    <scope>NUCLEOTIDE SEQUENCE [LARGE SCALE GENOMIC DNA]</scope>
    <source>
        <strain evidence="2">ATCC 33656 / DSM 3377 / JCM 17463 / KCTC 5835 / LMG 30912 / VPI 0990</strain>
    </source>
</reference>
<dbReference type="PaxDb" id="515619-EUBREC_0174"/>
<organism evidence="1 2">
    <name type="scientific">Agathobacter rectalis (strain ATCC 33656 / DSM 3377 / JCM 17463 / KCTC 5835 / VPI 0990)</name>
    <name type="common">Eubacterium rectale</name>
    <dbReference type="NCBI Taxonomy" id="515619"/>
    <lineage>
        <taxon>Bacteria</taxon>
        <taxon>Bacillati</taxon>
        <taxon>Bacillota</taxon>
        <taxon>Clostridia</taxon>
        <taxon>Lachnospirales</taxon>
        <taxon>Lachnospiraceae</taxon>
        <taxon>Agathobacter</taxon>
    </lineage>
</organism>